<dbReference type="InterPro" id="IPR038765">
    <property type="entry name" value="Papain-like_cys_pep_sf"/>
</dbReference>
<feature type="domain" description="OTU" evidence="3">
    <location>
        <begin position="231"/>
        <end position="335"/>
    </location>
</feature>
<dbReference type="InterPro" id="IPR003323">
    <property type="entry name" value="OTU_dom"/>
</dbReference>
<evidence type="ECO:0000259" key="3">
    <source>
        <dbReference type="PROSITE" id="PS50802"/>
    </source>
</evidence>
<dbReference type="Pfam" id="PF02338">
    <property type="entry name" value="OTU"/>
    <property type="match status" value="1"/>
</dbReference>
<name>A0A6V1PD91_HETAK</name>
<dbReference type="CDD" id="cd14291">
    <property type="entry name" value="UBA1_NUB1_like"/>
    <property type="match status" value="1"/>
</dbReference>
<dbReference type="PROSITE" id="PS50802">
    <property type="entry name" value="OTU"/>
    <property type="match status" value="1"/>
</dbReference>
<evidence type="ECO:0000259" key="2">
    <source>
        <dbReference type="PROSITE" id="PS50030"/>
    </source>
</evidence>
<dbReference type="CDD" id="cd22751">
    <property type="entry name" value="OTU_plant_OTU9-like"/>
    <property type="match status" value="1"/>
</dbReference>
<dbReference type="InterPro" id="IPR015940">
    <property type="entry name" value="UBA"/>
</dbReference>
<dbReference type="EMBL" id="HBIU01014964">
    <property type="protein sequence ID" value="CAE0628283.1"/>
    <property type="molecule type" value="Transcribed_RNA"/>
</dbReference>
<dbReference type="InterPro" id="IPR009060">
    <property type="entry name" value="UBA-like_sf"/>
</dbReference>
<feature type="region of interest" description="Disordered" evidence="1">
    <location>
        <begin position="1"/>
        <end position="29"/>
    </location>
</feature>
<evidence type="ECO:0000313" key="4">
    <source>
        <dbReference type="EMBL" id="CAE0628283.1"/>
    </source>
</evidence>
<dbReference type="GO" id="GO:0016579">
    <property type="term" value="P:protein deubiquitination"/>
    <property type="evidence" value="ECO:0007669"/>
    <property type="project" value="TreeGrafter"/>
</dbReference>
<dbReference type="SUPFAM" id="SSF46934">
    <property type="entry name" value="UBA-like"/>
    <property type="match status" value="1"/>
</dbReference>
<dbReference type="Gene3D" id="1.10.8.10">
    <property type="entry name" value="DNA helicase RuvA subunit, C-terminal domain"/>
    <property type="match status" value="1"/>
</dbReference>
<feature type="domain" description="UBA" evidence="2">
    <location>
        <begin position="24"/>
        <end position="65"/>
    </location>
</feature>
<sequence length="389" mass="42992">MGNSSSPGVKSKLSHLGSGGRGESYDSNGRLQELMSMGFSEADSRASLNAAKGNVQVATNYLLNSKMGGKASVGADQNADLEMQRALQLSLAGGGGGGEETALQRALRLSLREEELVSSGEPPTDDQIVLRPEYEQQVAKKFEHVDPVNYYQTVLKAMLIFKRRAHHAHEVVEARHHAEERQAKGRFFKRKASSGQPNPNHPPPASPQLTREETINEGKVLLAQRLRHLDVRDVQMADDGNCQFRAFSQELYGTQRFHGHVRRRALAYIEAHAGDFGAFFAEGEFPSYLAKMHQPRTWGDELTLRAVAESYGIKVHVITSTEDNWYLHYDPTEIKIQKQVFLTYVSPIHYNCIDLDVEVGGEGREVPGRPSEVSDPGQVSLEIGGISNG</sequence>
<dbReference type="AlphaFoldDB" id="A0A6V1PD91"/>
<dbReference type="Gene3D" id="3.90.70.80">
    <property type="match status" value="1"/>
</dbReference>
<gene>
    <name evidence="4" type="ORF">HAKA00212_LOCUS6965</name>
</gene>
<evidence type="ECO:0008006" key="5">
    <source>
        <dbReference type="Google" id="ProtNLM"/>
    </source>
</evidence>
<protein>
    <recommendedName>
        <fullName evidence="5">OTU domain-containing protein</fullName>
    </recommendedName>
</protein>
<organism evidence="4">
    <name type="scientific">Heterosigma akashiwo</name>
    <name type="common">Chromophytic alga</name>
    <name type="synonym">Heterosigma carterae</name>
    <dbReference type="NCBI Taxonomy" id="2829"/>
    <lineage>
        <taxon>Eukaryota</taxon>
        <taxon>Sar</taxon>
        <taxon>Stramenopiles</taxon>
        <taxon>Ochrophyta</taxon>
        <taxon>Raphidophyceae</taxon>
        <taxon>Chattonellales</taxon>
        <taxon>Chattonellaceae</taxon>
        <taxon>Heterosigma</taxon>
    </lineage>
</organism>
<dbReference type="InterPro" id="IPR050704">
    <property type="entry name" value="Peptidase_C85-like"/>
</dbReference>
<reference evidence="4" key="1">
    <citation type="submission" date="2021-01" db="EMBL/GenBank/DDBJ databases">
        <authorList>
            <person name="Corre E."/>
            <person name="Pelletier E."/>
            <person name="Niang G."/>
            <person name="Scheremetjew M."/>
            <person name="Finn R."/>
            <person name="Kale V."/>
            <person name="Holt S."/>
            <person name="Cochrane G."/>
            <person name="Meng A."/>
            <person name="Brown T."/>
            <person name="Cohen L."/>
        </authorList>
    </citation>
    <scope>NUCLEOTIDE SEQUENCE</scope>
    <source>
        <strain evidence="4">CCMP3107</strain>
    </source>
</reference>
<dbReference type="PROSITE" id="PS50030">
    <property type="entry name" value="UBA"/>
    <property type="match status" value="1"/>
</dbReference>
<accession>A0A6V1PD91</accession>
<proteinExistence type="predicted"/>
<dbReference type="SUPFAM" id="SSF54001">
    <property type="entry name" value="Cysteine proteinases"/>
    <property type="match status" value="1"/>
</dbReference>
<dbReference type="SMART" id="SM00165">
    <property type="entry name" value="UBA"/>
    <property type="match status" value="1"/>
</dbReference>
<dbReference type="GO" id="GO:0004843">
    <property type="term" value="F:cysteine-type deubiquitinase activity"/>
    <property type="evidence" value="ECO:0007669"/>
    <property type="project" value="TreeGrafter"/>
</dbReference>
<dbReference type="PANTHER" id="PTHR12419">
    <property type="entry name" value="OTU DOMAIN CONTAINING PROTEIN"/>
    <property type="match status" value="1"/>
</dbReference>
<feature type="region of interest" description="Disordered" evidence="1">
    <location>
        <begin position="190"/>
        <end position="210"/>
    </location>
</feature>
<evidence type="ECO:0000256" key="1">
    <source>
        <dbReference type="SAM" id="MobiDB-lite"/>
    </source>
</evidence>
<dbReference type="PANTHER" id="PTHR12419:SF11">
    <property type="entry name" value="OTU DOMAIN-CONTAINING PROTEIN DDB_G0284757"/>
    <property type="match status" value="1"/>
</dbReference>
<dbReference type="Pfam" id="PF00627">
    <property type="entry name" value="UBA"/>
    <property type="match status" value="1"/>
</dbReference>